<comment type="caution">
    <text evidence="2">The sequence shown here is derived from an EMBL/GenBank/DDBJ whole genome shotgun (WGS) entry which is preliminary data.</text>
</comment>
<name>A0A927IJT9_9BURK</name>
<evidence type="ECO:0008006" key="4">
    <source>
        <dbReference type="Google" id="ProtNLM"/>
    </source>
</evidence>
<sequence>MITGAETAHLSTRHSPIYLEGKLALAEAPSAQELGLREGQIVRANVQAREGGLQMSLGGRMLDLPRDLPPGLRLSAGDSLLFKVQVQSDGTIVLRPASGQASEPPPSLSSAAAVPGTWPGRTQQLELRPPDMGLLSQLLRPGILEGLAQQVASSSPQLAMVVEQWLRQRMSMAQLTPEKLKQLFSRSGWMNEALSLQKRSPDGVDLKSTLKQLLGALEKQEADGVHLVKNALDDIESRQLAAAESLSAREWAFSIMLPFRDAEPVALRFSKARRPPDEETAPFVIQLHTRNQDLGEVWLQTCISHQTDVDMVMWAVREDIAARAQAQSTQLSEELENAGLRMTRLQVIHGVAPKDLASWVPPESGSMVDVRT</sequence>
<dbReference type="Proteomes" id="UP000647424">
    <property type="component" value="Unassembled WGS sequence"/>
</dbReference>
<dbReference type="AlphaFoldDB" id="A0A927IJT9"/>
<feature type="region of interest" description="Disordered" evidence="1">
    <location>
        <begin position="97"/>
        <end position="116"/>
    </location>
</feature>
<evidence type="ECO:0000313" key="3">
    <source>
        <dbReference type="Proteomes" id="UP000647424"/>
    </source>
</evidence>
<dbReference type="RefSeq" id="WP_191817449.1">
    <property type="nucleotide sequence ID" value="NZ_JACYFT010000001.1"/>
</dbReference>
<protein>
    <recommendedName>
        <fullName evidence="4">Flagellar hook-length control protein-like C-terminal domain-containing protein</fullName>
    </recommendedName>
</protein>
<organism evidence="2 3">
    <name type="scientific">Limnohabitans radicicola</name>
    <dbReference type="NCBI Taxonomy" id="2771427"/>
    <lineage>
        <taxon>Bacteria</taxon>
        <taxon>Pseudomonadati</taxon>
        <taxon>Pseudomonadota</taxon>
        <taxon>Betaproteobacteria</taxon>
        <taxon>Burkholderiales</taxon>
        <taxon>Comamonadaceae</taxon>
        <taxon>Limnohabitans</taxon>
    </lineage>
</organism>
<dbReference type="EMBL" id="JACYFT010000001">
    <property type="protein sequence ID" value="MBD8048938.1"/>
    <property type="molecule type" value="Genomic_DNA"/>
</dbReference>
<reference evidence="2 3" key="1">
    <citation type="submission" date="2020-09" db="EMBL/GenBank/DDBJ databases">
        <title>Genome seq and assembly of Limnohabitants sp.</title>
        <authorList>
            <person name="Chhetri G."/>
        </authorList>
    </citation>
    <scope>NUCLEOTIDE SEQUENCE [LARGE SCALE GENOMIC DNA]</scope>
    <source>
        <strain evidence="2 3">JUR4</strain>
    </source>
</reference>
<accession>A0A927IJT9</accession>
<keyword evidence="3" id="KW-1185">Reference proteome</keyword>
<proteinExistence type="predicted"/>
<evidence type="ECO:0000313" key="2">
    <source>
        <dbReference type="EMBL" id="MBD8048938.1"/>
    </source>
</evidence>
<gene>
    <name evidence="2" type="ORF">IC609_00155</name>
</gene>
<evidence type="ECO:0000256" key="1">
    <source>
        <dbReference type="SAM" id="MobiDB-lite"/>
    </source>
</evidence>